<evidence type="ECO:0000313" key="2">
    <source>
        <dbReference type="EMBL" id="MPD03711.1"/>
    </source>
</evidence>
<dbReference type="Proteomes" id="UP000324222">
    <property type="component" value="Unassembled WGS sequence"/>
</dbReference>
<sequence>MTYSGPASFNMLEDDLAMSGEEDVWPPLVMEERGNHLPRSFQPRSPLHPAVSFKLPPLPPPGARWMTQTPVGMT</sequence>
<accession>A0A5B7K3N0</accession>
<evidence type="ECO:0000256" key="1">
    <source>
        <dbReference type="SAM" id="MobiDB-lite"/>
    </source>
</evidence>
<reference evidence="2 3" key="1">
    <citation type="submission" date="2019-05" db="EMBL/GenBank/DDBJ databases">
        <title>Another draft genome of Portunus trituberculatus and its Hox gene families provides insights of decapod evolution.</title>
        <authorList>
            <person name="Jeong J.-H."/>
            <person name="Song I."/>
            <person name="Kim S."/>
            <person name="Choi T."/>
            <person name="Kim D."/>
            <person name="Ryu S."/>
            <person name="Kim W."/>
        </authorList>
    </citation>
    <scope>NUCLEOTIDE SEQUENCE [LARGE SCALE GENOMIC DNA]</scope>
    <source>
        <tissue evidence="2">Muscle</tissue>
    </source>
</reference>
<feature type="region of interest" description="Disordered" evidence="1">
    <location>
        <begin position="53"/>
        <end position="74"/>
    </location>
</feature>
<dbReference type="AlphaFoldDB" id="A0A5B7K3N0"/>
<name>A0A5B7K3N0_PORTR</name>
<comment type="caution">
    <text evidence="2">The sequence shown here is derived from an EMBL/GenBank/DDBJ whole genome shotgun (WGS) entry which is preliminary data.</text>
</comment>
<protein>
    <submittedName>
        <fullName evidence="2">Uncharacterized protein</fullName>
    </submittedName>
</protein>
<evidence type="ECO:0000313" key="3">
    <source>
        <dbReference type="Proteomes" id="UP000324222"/>
    </source>
</evidence>
<proteinExistence type="predicted"/>
<keyword evidence="3" id="KW-1185">Reference proteome</keyword>
<organism evidence="2 3">
    <name type="scientific">Portunus trituberculatus</name>
    <name type="common">Swimming crab</name>
    <name type="synonym">Neptunus trituberculatus</name>
    <dbReference type="NCBI Taxonomy" id="210409"/>
    <lineage>
        <taxon>Eukaryota</taxon>
        <taxon>Metazoa</taxon>
        <taxon>Ecdysozoa</taxon>
        <taxon>Arthropoda</taxon>
        <taxon>Crustacea</taxon>
        <taxon>Multicrustacea</taxon>
        <taxon>Malacostraca</taxon>
        <taxon>Eumalacostraca</taxon>
        <taxon>Eucarida</taxon>
        <taxon>Decapoda</taxon>
        <taxon>Pleocyemata</taxon>
        <taxon>Brachyura</taxon>
        <taxon>Eubrachyura</taxon>
        <taxon>Portunoidea</taxon>
        <taxon>Portunidae</taxon>
        <taxon>Portuninae</taxon>
        <taxon>Portunus</taxon>
    </lineage>
</organism>
<gene>
    <name evidence="2" type="ORF">E2C01_099360</name>
</gene>
<dbReference type="EMBL" id="VSRR010137495">
    <property type="protein sequence ID" value="MPD03711.1"/>
    <property type="molecule type" value="Genomic_DNA"/>
</dbReference>